<evidence type="ECO:0000256" key="1">
    <source>
        <dbReference type="SAM" id="MobiDB-lite"/>
    </source>
</evidence>
<reference evidence="2" key="2">
    <citation type="submission" date="2022-06" db="UniProtKB">
        <authorList>
            <consortium name="EnsemblMetazoa"/>
        </authorList>
    </citation>
    <scope>IDENTIFICATION</scope>
    <source>
        <strain evidence="2">PS312</strain>
    </source>
</reference>
<feature type="compositionally biased region" description="Polar residues" evidence="1">
    <location>
        <begin position="21"/>
        <end position="52"/>
    </location>
</feature>
<evidence type="ECO:0000313" key="2">
    <source>
        <dbReference type="EnsemblMetazoa" id="PPA44314.1"/>
    </source>
</evidence>
<gene>
    <name evidence="2" type="primary">WBGene00282683</name>
</gene>
<feature type="compositionally biased region" description="Polar residues" evidence="1">
    <location>
        <begin position="166"/>
        <end position="177"/>
    </location>
</feature>
<dbReference type="EnsemblMetazoa" id="PPA44314.1">
    <property type="protein sequence ID" value="PPA44314.1"/>
    <property type="gene ID" value="WBGene00282683"/>
</dbReference>
<name>A0A2A6BPR2_PRIPA</name>
<feature type="region of interest" description="Disordered" evidence="1">
    <location>
        <begin position="136"/>
        <end position="177"/>
    </location>
</feature>
<reference evidence="3" key="1">
    <citation type="journal article" date="2008" name="Nat. Genet.">
        <title>The Pristionchus pacificus genome provides a unique perspective on nematode lifestyle and parasitism.</title>
        <authorList>
            <person name="Dieterich C."/>
            <person name="Clifton S.W."/>
            <person name="Schuster L.N."/>
            <person name="Chinwalla A."/>
            <person name="Delehaunty K."/>
            <person name="Dinkelacker I."/>
            <person name="Fulton L."/>
            <person name="Fulton R."/>
            <person name="Godfrey J."/>
            <person name="Minx P."/>
            <person name="Mitreva M."/>
            <person name="Roeseler W."/>
            <person name="Tian H."/>
            <person name="Witte H."/>
            <person name="Yang S.P."/>
            <person name="Wilson R.K."/>
            <person name="Sommer R.J."/>
        </authorList>
    </citation>
    <scope>NUCLEOTIDE SEQUENCE [LARGE SCALE GENOMIC DNA]</scope>
    <source>
        <strain evidence="3">PS312</strain>
    </source>
</reference>
<keyword evidence="3" id="KW-1185">Reference proteome</keyword>
<dbReference type="Proteomes" id="UP000005239">
    <property type="component" value="Unassembled WGS sequence"/>
</dbReference>
<proteinExistence type="predicted"/>
<organism evidence="2 3">
    <name type="scientific">Pristionchus pacificus</name>
    <name type="common">Parasitic nematode worm</name>
    <dbReference type="NCBI Taxonomy" id="54126"/>
    <lineage>
        <taxon>Eukaryota</taxon>
        <taxon>Metazoa</taxon>
        <taxon>Ecdysozoa</taxon>
        <taxon>Nematoda</taxon>
        <taxon>Chromadorea</taxon>
        <taxon>Rhabditida</taxon>
        <taxon>Rhabditina</taxon>
        <taxon>Diplogasteromorpha</taxon>
        <taxon>Diplogasteroidea</taxon>
        <taxon>Neodiplogasteridae</taxon>
        <taxon>Pristionchus</taxon>
    </lineage>
</organism>
<accession>A0A2A6BPR2</accession>
<feature type="compositionally biased region" description="Polar residues" evidence="1">
    <location>
        <begin position="89"/>
        <end position="114"/>
    </location>
</feature>
<protein>
    <submittedName>
        <fullName evidence="2">Uncharacterized protein</fullName>
    </submittedName>
</protein>
<sequence>MSTSLSLVSFPSVPIEYKRSSSFSCVDPMTSSSISNHPPSDTIKPSTRSLSTDFPALSFPQSTSIDTRPLLTSSHQVLPTETVEKTTHEGSTTSKDNSANSDNHSTDSNLTSVPPTRPLSMQRYSAVFDLDKRLEVEDRNHHSVGLMKSRKPDTRGLDQKLPLYSRSITKPDSGTRS</sequence>
<feature type="compositionally biased region" description="Polar residues" evidence="1">
    <location>
        <begin position="59"/>
        <end position="79"/>
    </location>
</feature>
<feature type="region of interest" description="Disordered" evidence="1">
    <location>
        <begin position="21"/>
        <end position="118"/>
    </location>
</feature>
<accession>A0A8R1Z2C2</accession>
<evidence type="ECO:0000313" key="3">
    <source>
        <dbReference type="Proteomes" id="UP000005239"/>
    </source>
</evidence>
<dbReference type="AlphaFoldDB" id="A0A2A6BPR2"/>